<dbReference type="Gene3D" id="1.20.1260.10">
    <property type="match status" value="1"/>
</dbReference>
<dbReference type="STRING" id="355548.SAMN04487945_1009"/>
<organism evidence="1 2">
    <name type="scientific">Halobacterium jilantaiense</name>
    <dbReference type="NCBI Taxonomy" id="355548"/>
    <lineage>
        <taxon>Archaea</taxon>
        <taxon>Methanobacteriati</taxon>
        <taxon>Methanobacteriota</taxon>
        <taxon>Stenosarchaea group</taxon>
        <taxon>Halobacteria</taxon>
        <taxon>Halobacteriales</taxon>
        <taxon>Halobacteriaceae</taxon>
        <taxon>Halobacterium</taxon>
    </lineage>
</organism>
<proteinExistence type="predicted"/>
<dbReference type="InterPro" id="IPR009078">
    <property type="entry name" value="Ferritin-like_SF"/>
</dbReference>
<reference evidence="1 2" key="1">
    <citation type="submission" date="2016-10" db="EMBL/GenBank/DDBJ databases">
        <authorList>
            <person name="de Groot N.N."/>
        </authorList>
    </citation>
    <scope>NUCLEOTIDE SEQUENCE [LARGE SCALE GENOMIC DNA]</scope>
    <source>
        <strain evidence="1 2">CGMCC 1.5337</strain>
    </source>
</reference>
<dbReference type="EMBL" id="FOJA01000001">
    <property type="protein sequence ID" value="SEW02777.1"/>
    <property type="molecule type" value="Genomic_DNA"/>
</dbReference>
<dbReference type="Proteomes" id="UP000198518">
    <property type="component" value="Unassembled WGS sequence"/>
</dbReference>
<keyword evidence="2" id="KW-1185">Reference proteome</keyword>
<evidence type="ECO:0008006" key="3">
    <source>
        <dbReference type="Google" id="ProtNLM"/>
    </source>
</evidence>
<protein>
    <recommendedName>
        <fullName evidence="3">Rubrerythrin</fullName>
    </recommendedName>
</protein>
<dbReference type="RefSeq" id="WP_089670356.1">
    <property type="nucleotide sequence ID" value="NZ_FOJA01000001.1"/>
</dbReference>
<evidence type="ECO:0000313" key="2">
    <source>
        <dbReference type="Proteomes" id="UP000198518"/>
    </source>
</evidence>
<name>A0A1I0NNJ3_9EURY</name>
<accession>A0A1I0NNJ3</accession>
<dbReference type="OrthoDB" id="304955at2157"/>
<dbReference type="AlphaFoldDB" id="A0A1I0NNJ3"/>
<sequence length="164" mass="18130">MSSVAARVDTDTQLARLLQIGVVLEEVVEVRAHRHYQSLPETDRDDDIEALLSEASEESAEHRELLESVIEDLDADSIPFEEVEALVAESYGQTGPEDFDGVLYDQLHGEETAYKFYDDLVDAIEASDAEFGVDREALLATLRDIRAAEAEGVEAVAGLMEDRT</sequence>
<dbReference type="InterPro" id="IPR012347">
    <property type="entry name" value="Ferritin-like"/>
</dbReference>
<gene>
    <name evidence="1" type="ORF">SAMN04487945_1009</name>
</gene>
<evidence type="ECO:0000313" key="1">
    <source>
        <dbReference type="EMBL" id="SEW02777.1"/>
    </source>
</evidence>
<dbReference type="SUPFAM" id="SSF47240">
    <property type="entry name" value="Ferritin-like"/>
    <property type="match status" value="1"/>
</dbReference>